<dbReference type="EMBL" id="LT670848">
    <property type="protein sequence ID" value="SHM38004.1"/>
    <property type="molecule type" value="Genomic_DNA"/>
</dbReference>
<dbReference type="GO" id="GO:0004803">
    <property type="term" value="F:transposase activity"/>
    <property type="evidence" value="ECO:0007669"/>
    <property type="project" value="InterPro"/>
</dbReference>
<dbReference type="RefSeq" id="WP_079733814.1">
    <property type="nucleotide sequence ID" value="NZ_LT670848.1"/>
</dbReference>
<accession>A0A1M7IB76</accession>
<dbReference type="SUPFAM" id="SSF53098">
    <property type="entry name" value="Ribonuclease H-like"/>
    <property type="match status" value="1"/>
</dbReference>
<dbReference type="GO" id="GO:0003677">
    <property type="term" value="F:DNA binding"/>
    <property type="evidence" value="ECO:0007669"/>
    <property type="project" value="InterPro"/>
</dbReference>
<dbReference type="Proteomes" id="UP000190235">
    <property type="component" value="Chromosome I"/>
</dbReference>
<evidence type="ECO:0000313" key="2">
    <source>
        <dbReference type="EMBL" id="SHM38004.1"/>
    </source>
</evidence>
<reference evidence="3" key="1">
    <citation type="submission" date="2016-11" db="EMBL/GenBank/DDBJ databases">
        <authorList>
            <person name="Varghese N."/>
            <person name="Submissions S."/>
        </authorList>
    </citation>
    <scope>NUCLEOTIDE SEQUENCE [LARGE SCALE GENOMIC DNA]</scope>
    <source>
        <strain evidence="3">ACAM 48</strain>
    </source>
</reference>
<gene>
    <name evidence="2" type="ORF">SAMN05878281_0486</name>
</gene>
<sequence>MTRSHVSCPMVITTANLWQKAKVYIQEMTQSKEVVYLSFDDSIEEKRYTDESELNCWHYDHVFGRSVKGVNFLTALVEVAGMGLPCAVEFVKKDVWVADPKTGKTKRKSRTTKNEMFRKMLRECHGKFRFDYVLGDSWYSSIENMICAKKELGVDFVLALKSNRKVSLSLGGKEKKEYISIETLQPGQQTVEVWFEELDFPLLLTKQVFKNENGTVGELYLACSDLNLSYDQITTIYKKRWGVEEYHKSIKSNTGFGKSLTKTIKTQTNHYVLSIVAYIKLEWLKQRTKKNHFAMKTQIYLAAQQAACAELNKLSTPRVA</sequence>
<feature type="domain" description="Transposase IS4-like" evidence="1">
    <location>
        <begin position="111"/>
        <end position="278"/>
    </location>
</feature>
<name>A0A1M7IB76_9FLAO</name>
<proteinExistence type="predicted"/>
<dbReference type="InterPro" id="IPR012337">
    <property type="entry name" value="RNaseH-like_sf"/>
</dbReference>
<dbReference type="InterPro" id="IPR002559">
    <property type="entry name" value="Transposase_11"/>
</dbReference>
<protein>
    <submittedName>
        <fullName evidence="2">Transposase DDE domain-containing protein</fullName>
    </submittedName>
</protein>
<keyword evidence="3" id="KW-1185">Reference proteome</keyword>
<dbReference type="GO" id="GO:0006313">
    <property type="term" value="P:DNA transposition"/>
    <property type="evidence" value="ECO:0007669"/>
    <property type="project" value="InterPro"/>
</dbReference>
<dbReference type="AlphaFoldDB" id="A0A1M7IB76"/>
<evidence type="ECO:0000313" key="3">
    <source>
        <dbReference type="Proteomes" id="UP000190235"/>
    </source>
</evidence>
<evidence type="ECO:0000259" key="1">
    <source>
        <dbReference type="Pfam" id="PF01609"/>
    </source>
</evidence>
<dbReference type="OrthoDB" id="1406397at2"/>
<dbReference type="Pfam" id="PF01609">
    <property type="entry name" value="DDE_Tnp_1"/>
    <property type="match status" value="1"/>
</dbReference>
<organism evidence="2 3">
    <name type="scientific">Salegentibacter salegens</name>
    <dbReference type="NCBI Taxonomy" id="143223"/>
    <lineage>
        <taxon>Bacteria</taxon>
        <taxon>Pseudomonadati</taxon>
        <taxon>Bacteroidota</taxon>
        <taxon>Flavobacteriia</taxon>
        <taxon>Flavobacteriales</taxon>
        <taxon>Flavobacteriaceae</taxon>
        <taxon>Salegentibacter</taxon>
    </lineage>
</organism>